<accession>A0A2W5QVU5</accession>
<protein>
    <submittedName>
        <fullName evidence="2">RES protein</fullName>
    </submittedName>
</protein>
<dbReference type="Proteomes" id="UP000248887">
    <property type="component" value="Unassembled WGS sequence"/>
</dbReference>
<name>A0A2W5QVU5_ANCNO</name>
<proteinExistence type="predicted"/>
<evidence type="ECO:0000313" key="3">
    <source>
        <dbReference type="Proteomes" id="UP000248887"/>
    </source>
</evidence>
<feature type="domain" description="RES" evidence="1">
    <location>
        <begin position="24"/>
        <end position="158"/>
    </location>
</feature>
<dbReference type="InterPro" id="IPR014914">
    <property type="entry name" value="RES_dom"/>
</dbReference>
<sequence length="174" mass="19264">MRTTRLGPDEIFHRYLTPKWAFVPTSGVGAAIDGGRFNRPGVEALYLSRAPQTALEEYRQGASITPPATLAAYKVTLGEVADLSQGYDPSVWDDAWKDWDCAWRRIARIEGKVPPSWKLADRVITAGLRGILFPSLRHAGGTNLVIFPANLLADDTVMVHDPDHQLPKDQSSWP</sequence>
<dbReference type="AlphaFoldDB" id="A0A2W5QVU5"/>
<comment type="caution">
    <text evidence="2">The sequence shown here is derived from an EMBL/GenBank/DDBJ whole genome shotgun (WGS) entry which is preliminary data.</text>
</comment>
<dbReference type="Pfam" id="PF08808">
    <property type="entry name" value="RES"/>
    <property type="match status" value="1"/>
</dbReference>
<reference evidence="2 3" key="1">
    <citation type="submission" date="2017-08" db="EMBL/GenBank/DDBJ databases">
        <title>Infants hospitalized years apart are colonized by the same room-sourced microbial strains.</title>
        <authorList>
            <person name="Brooks B."/>
            <person name="Olm M.R."/>
            <person name="Firek B.A."/>
            <person name="Baker R."/>
            <person name="Thomas B.C."/>
            <person name="Morowitz M.J."/>
            <person name="Banfield J.F."/>
        </authorList>
    </citation>
    <scope>NUCLEOTIDE SEQUENCE [LARGE SCALE GENOMIC DNA]</scope>
    <source>
        <strain evidence="2">S2_005_001_R2_27</strain>
    </source>
</reference>
<gene>
    <name evidence="2" type="ORF">DI549_14770</name>
</gene>
<evidence type="ECO:0000259" key="1">
    <source>
        <dbReference type="SMART" id="SM00953"/>
    </source>
</evidence>
<evidence type="ECO:0000313" key="2">
    <source>
        <dbReference type="EMBL" id="PZQ81186.1"/>
    </source>
</evidence>
<dbReference type="SMART" id="SM00953">
    <property type="entry name" value="RES"/>
    <property type="match status" value="1"/>
</dbReference>
<dbReference type="EMBL" id="QFQD01000050">
    <property type="protein sequence ID" value="PZQ81186.1"/>
    <property type="molecule type" value="Genomic_DNA"/>
</dbReference>
<organism evidence="2 3">
    <name type="scientific">Ancylobacter novellus</name>
    <name type="common">Thiobacillus novellus</name>
    <dbReference type="NCBI Taxonomy" id="921"/>
    <lineage>
        <taxon>Bacteria</taxon>
        <taxon>Pseudomonadati</taxon>
        <taxon>Pseudomonadota</taxon>
        <taxon>Alphaproteobacteria</taxon>
        <taxon>Hyphomicrobiales</taxon>
        <taxon>Xanthobacteraceae</taxon>
        <taxon>Ancylobacter</taxon>
    </lineage>
</organism>